<dbReference type="PROSITE" id="PS50801">
    <property type="entry name" value="STAS"/>
    <property type="match status" value="1"/>
</dbReference>
<keyword evidence="2 6" id="KW-0812">Transmembrane</keyword>
<feature type="transmembrane region" description="Helical" evidence="6">
    <location>
        <begin position="260"/>
        <end position="284"/>
    </location>
</feature>
<feature type="transmembrane region" description="Helical" evidence="6">
    <location>
        <begin position="400"/>
        <end position="420"/>
    </location>
</feature>
<keyword evidence="4 6" id="KW-0472">Membrane</keyword>
<dbReference type="Pfam" id="PF00916">
    <property type="entry name" value="Sulfate_transp"/>
    <property type="match status" value="1"/>
</dbReference>
<comment type="subcellular location">
    <subcellularLocation>
        <location evidence="1">Membrane</location>
        <topology evidence="1">Multi-pass membrane protein</topology>
    </subcellularLocation>
</comment>
<feature type="compositionally biased region" description="Low complexity" evidence="5">
    <location>
        <begin position="8"/>
        <end position="29"/>
    </location>
</feature>
<dbReference type="OrthoDB" id="288203at2759"/>
<evidence type="ECO:0000256" key="4">
    <source>
        <dbReference type="ARBA" id="ARBA00023136"/>
    </source>
</evidence>
<dbReference type="Proteomes" id="UP000708208">
    <property type="component" value="Unassembled WGS sequence"/>
</dbReference>
<dbReference type="GO" id="GO:0055085">
    <property type="term" value="P:transmembrane transport"/>
    <property type="evidence" value="ECO:0007669"/>
    <property type="project" value="InterPro"/>
</dbReference>
<keyword evidence="3 6" id="KW-1133">Transmembrane helix</keyword>
<gene>
    <name evidence="8" type="ORF">AFUS01_LOCUS1899</name>
</gene>
<evidence type="ECO:0000313" key="8">
    <source>
        <dbReference type="EMBL" id="CAG7668207.1"/>
    </source>
</evidence>
<dbReference type="InterPro" id="IPR011547">
    <property type="entry name" value="SLC26A/SulP_dom"/>
</dbReference>
<dbReference type="AlphaFoldDB" id="A0A8J2NH87"/>
<comment type="caution">
    <text evidence="8">The sequence shown here is derived from an EMBL/GenBank/DDBJ whole genome shotgun (WGS) entry which is preliminary data.</text>
</comment>
<evidence type="ECO:0000259" key="7">
    <source>
        <dbReference type="PROSITE" id="PS50801"/>
    </source>
</evidence>
<keyword evidence="9" id="KW-1185">Reference proteome</keyword>
<feature type="transmembrane region" description="Helical" evidence="6">
    <location>
        <begin position="146"/>
        <end position="173"/>
    </location>
</feature>
<dbReference type="EMBL" id="CAJVCH010010820">
    <property type="protein sequence ID" value="CAG7668207.1"/>
    <property type="molecule type" value="Genomic_DNA"/>
</dbReference>
<organism evidence="8 9">
    <name type="scientific">Allacma fusca</name>
    <dbReference type="NCBI Taxonomy" id="39272"/>
    <lineage>
        <taxon>Eukaryota</taxon>
        <taxon>Metazoa</taxon>
        <taxon>Ecdysozoa</taxon>
        <taxon>Arthropoda</taxon>
        <taxon>Hexapoda</taxon>
        <taxon>Collembola</taxon>
        <taxon>Symphypleona</taxon>
        <taxon>Sminthuridae</taxon>
        <taxon>Allacma</taxon>
    </lineage>
</organism>
<feature type="transmembrane region" description="Helical" evidence="6">
    <location>
        <begin position="460"/>
        <end position="488"/>
    </location>
</feature>
<proteinExistence type="predicted"/>
<dbReference type="CDD" id="cd07042">
    <property type="entry name" value="STAS_SulP_like_sulfate_transporter"/>
    <property type="match status" value="1"/>
</dbReference>
<feature type="transmembrane region" description="Helical" evidence="6">
    <location>
        <begin position="427"/>
        <end position="448"/>
    </location>
</feature>
<feature type="transmembrane region" description="Helical" evidence="6">
    <location>
        <begin position="71"/>
        <end position="95"/>
    </location>
</feature>
<dbReference type="GO" id="GO:0016020">
    <property type="term" value="C:membrane"/>
    <property type="evidence" value="ECO:0007669"/>
    <property type="project" value="UniProtKB-SubCell"/>
</dbReference>
<sequence>MKRTLVHSGSSTSLASVSSSPSFSPSFKDGPSESKLQASKSGFFARSFNRKNLERTLPILKWGPKYTKQKAVADLIAGLTVGLTILPQGLAYATVAGLPPIYGLYSSFVGCFVYIFFGSTKAITIGPTAIQCVLTNKYTSGRSPQYAVFLSFVTAVVTLFMGIFRLGFIANFISSPVNSGFTSGVALTIVATQIKALLGLKFHGEGFLVTAIGLVEHISETKKWDAILSLCCCVVLLSLKKLDLIFGCIRGKSVVLDKTLWLISTARSIIVIVVATGLVAGMGWDDNKPFSLVGNITAGLPPFRPPPFSIYEPADNRTHSITDILSEEASGLLVLPLLGIMGHMTIAKAFSGTERVDATQEITCIGISNAISCFFSSMPIGGSFSRTTVNAMAGVETPLGGLYTGIIVLMALQFLTPYFYFIPKASLASVIVCCVIFMVDLSIIMPMWRSKKMDMFPWAATFLVTIFAGLEYGILTGFLISTSFLLYYAARPRVKIMKGETSTGIEFMLVDLDRSLTFPSVDYITYEITKTAKRWGTSKTPIVIDCHHIQFADYTAAEAMRNMITSLYALGYSLVFFKLKPSVEKIVNGIMVNSKTPLILCHSTEDLEELLNKGIRRYSDVFQVLSSPKDMEIS</sequence>
<evidence type="ECO:0000256" key="5">
    <source>
        <dbReference type="SAM" id="MobiDB-lite"/>
    </source>
</evidence>
<feature type="region of interest" description="Disordered" evidence="5">
    <location>
        <begin position="1"/>
        <end position="34"/>
    </location>
</feature>
<dbReference type="PANTHER" id="PTHR11814">
    <property type="entry name" value="SULFATE TRANSPORTER"/>
    <property type="match status" value="1"/>
</dbReference>
<reference evidence="8" key="1">
    <citation type="submission" date="2021-06" db="EMBL/GenBank/DDBJ databases">
        <authorList>
            <person name="Hodson N. C."/>
            <person name="Mongue J. A."/>
            <person name="Jaron S. K."/>
        </authorList>
    </citation>
    <scope>NUCLEOTIDE SEQUENCE</scope>
</reference>
<feature type="transmembrane region" description="Helical" evidence="6">
    <location>
        <begin position="362"/>
        <end position="380"/>
    </location>
</feature>
<dbReference type="InterPro" id="IPR002645">
    <property type="entry name" value="STAS_dom"/>
</dbReference>
<evidence type="ECO:0000256" key="2">
    <source>
        <dbReference type="ARBA" id="ARBA00022692"/>
    </source>
</evidence>
<accession>A0A8J2NH87</accession>
<evidence type="ECO:0000256" key="1">
    <source>
        <dbReference type="ARBA" id="ARBA00004141"/>
    </source>
</evidence>
<protein>
    <recommendedName>
        <fullName evidence="7">STAS domain-containing protein</fullName>
    </recommendedName>
</protein>
<name>A0A8J2NH87_9HEXA</name>
<dbReference type="Pfam" id="PF01740">
    <property type="entry name" value="STAS"/>
    <property type="match status" value="1"/>
</dbReference>
<feature type="domain" description="STAS" evidence="7">
    <location>
        <begin position="508"/>
        <end position="587"/>
    </location>
</feature>
<evidence type="ECO:0000313" key="9">
    <source>
        <dbReference type="Proteomes" id="UP000708208"/>
    </source>
</evidence>
<evidence type="ECO:0000256" key="3">
    <source>
        <dbReference type="ARBA" id="ARBA00022989"/>
    </source>
</evidence>
<evidence type="ECO:0000256" key="6">
    <source>
        <dbReference type="SAM" id="Phobius"/>
    </source>
</evidence>
<feature type="transmembrane region" description="Helical" evidence="6">
    <location>
        <begin position="329"/>
        <end position="350"/>
    </location>
</feature>
<feature type="transmembrane region" description="Helical" evidence="6">
    <location>
        <begin position="226"/>
        <end position="248"/>
    </location>
</feature>
<dbReference type="InterPro" id="IPR001902">
    <property type="entry name" value="SLC26A/SulP_fam"/>
</dbReference>